<sequence>MASATNRRRLDVLLLWPNVVCYARASIVFCGLCFASFQPHAADARPFLVIAVYTLAMALDGVDGCLARRLGQESEFGAALDVLVDNFSRGGMWVAACGCAGTLPLVLEMLVLVCTHTEGGGAWKTGCFVDAPKLVAAVMSNGFRSPLGALTVAGLHFLPLWLWSVSRLPTGHPLASWWLGAAMVTGRSLGFVVEVWIVSRHAGHVLDRDAVALHERQAKRKD</sequence>
<protein>
    <recommendedName>
        <fullName evidence="12">CDP-diacylglycerol--inositol 3-phosphatidyltransferase</fullName>
    </recommendedName>
</protein>
<keyword evidence="6 9" id="KW-0472">Membrane</keyword>
<dbReference type="GO" id="GO:0016020">
    <property type="term" value="C:membrane"/>
    <property type="evidence" value="ECO:0007669"/>
    <property type="project" value="UniProtKB-SubCell"/>
</dbReference>
<keyword evidence="2 8" id="KW-0808">Transferase</keyword>
<dbReference type="PANTHER" id="PTHR15362">
    <property type="entry name" value="PHOSPHATIDYLINOSITOL SYNTHASE"/>
    <property type="match status" value="1"/>
</dbReference>
<keyword evidence="3 9" id="KW-0812">Transmembrane</keyword>
<dbReference type="Proteomes" id="UP000654075">
    <property type="component" value="Unassembled WGS sequence"/>
</dbReference>
<proteinExistence type="inferred from homology"/>
<dbReference type="InterPro" id="IPR043130">
    <property type="entry name" value="CDP-OH_PTrfase_TM_dom"/>
</dbReference>
<dbReference type="PROSITE" id="PS00379">
    <property type="entry name" value="CDP_ALCOHOL_P_TRANSF"/>
    <property type="match status" value="1"/>
</dbReference>
<evidence type="ECO:0000256" key="2">
    <source>
        <dbReference type="ARBA" id="ARBA00022679"/>
    </source>
</evidence>
<dbReference type="Pfam" id="PF01066">
    <property type="entry name" value="CDP-OH_P_transf"/>
    <property type="match status" value="1"/>
</dbReference>
<evidence type="ECO:0000256" key="7">
    <source>
        <dbReference type="ARBA" id="ARBA00023264"/>
    </source>
</evidence>
<evidence type="ECO:0000256" key="5">
    <source>
        <dbReference type="ARBA" id="ARBA00023098"/>
    </source>
</evidence>
<feature type="transmembrane region" description="Helical" evidence="9">
    <location>
        <begin position="147"/>
        <end position="165"/>
    </location>
</feature>
<evidence type="ECO:0000256" key="6">
    <source>
        <dbReference type="ARBA" id="ARBA00023136"/>
    </source>
</evidence>
<keyword evidence="7" id="KW-1208">Phospholipid metabolism</keyword>
<dbReference type="AlphaFoldDB" id="A0A813HME0"/>
<evidence type="ECO:0000256" key="4">
    <source>
        <dbReference type="ARBA" id="ARBA00022989"/>
    </source>
</evidence>
<evidence type="ECO:0000256" key="8">
    <source>
        <dbReference type="RuleBase" id="RU003750"/>
    </source>
</evidence>
<dbReference type="OMA" id="MTEAYFI"/>
<name>A0A813HME0_POLGL</name>
<keyword evidence="5" id="KW-0443">Lipid metabolism</keyword>
<evidence type="ECO:0000313" key="11">
    <source>
        <dbReference type="Proteomes" id="UP000654075"/>
    </source>
</evidence>
<comment type="similarity">
    <text evidence="8">Belongs to the CDP-alcohol phosphatidyltransferase class-I family.</text>
</comment>
<feature type="transmembrane region" description="Helical" evidence="9">
    <location>
        <begin position="12"/>
        <end position="38"/>
    </location>
</feature>
<dbReference type="GO" id="GO:0016780">
    <property type="term" value="F:phosphotransferase activity, for other substituted phosphate groups"/>
    <property type="evidence" value="ECO:0007669"/>
    <property type="project" value="InterPro"/>
</dbReference>
<dbReference type="Gene3D" id="1.20.120.1760">
    <property type="match status" value="1"/>
</dbReference>
<dbReference type="OrthoDB" id="421517at2759"/>
<feature type="transmembrane region" description="Helical" evidence="9">
    <location>
        <begin position="177"/>
        <end position="198"/>
    </location>
</feature>
<comment type="caution">
    <text evidence="10">The sequence shown here is derived from an EMBL/GenBank/DDBJ whole genome shotgun (WGS) entry which is preliminary data.</text>
</comment>
<evidence type="ECO:0008006" key="12">
    <source>
        <dbReference type="Google" id="ProtNLM"/>
    </source>
</evidence>
<reference evidence="10" key="1">
    <citation type="submission" date="2021-02" db="EMBL/GenBank/DDBJ databases">
        <authorList>
            <person name="Dougan E. K."/>
            <person name="Rhodes N."/>
            <person name="Thang M."/>
            <person name="Chan C."/>
        </authorList>
    </citation>
    <scope>NUCLEOTIDE SEQUENCE</scope>
</reference>
<gene>
    <name evidence="10" type="ORF">PGLA1383_LOCUS53880</name>
</gene>
<dbReference type="InterPro" id="IPR000462">
    <property type="entry name" value="CDP-OH_P_trans"/>
</dbReference>
<dbReference type="GO" id="GO:0008654">
    <property type="term" value="P:phospholipid biosynthetic process"/>
    <property type="evidence" value="ECO:0007669"/>
    <property type="project" value="InterPro"/>
</dbReference>
<keyword evidence="4 9" id="KW-1133">Transmembrane helix</keyword>
<dbReference type="PANTHER" id="PTHR15362:SF13">
    <property type="entry name" value="SI:CH1073-145M9.1"/>
    <property type="match status" value="1"/>
</dbReference>
<organism evidence="10 11">
    <name type="scientific">Polarella glacialis</name>
    <name type="common">Dinoflagellate</name>
    <dbReference type="NCBI Taxonomy" id="89957"/>
    <lineage>
        <taxon>Eukaryota</taxon>
        <taxon>Sar</taxon>
        <taxon>Alveolata</taxon>
        <taxon>Dinophyceae</taxon>
        <taxon>Suessiales</taxon>
        <taxon>Suessiaceae</taxon>
        <taxon>Polarella</taxon>
    </lineage>
</organism>
<dbReference type="InterPro" id="IPR048254">
    <property type="entry name" value="CDP_ALCOHOL_P_TRANSF_CS"/>
</dbReference>
<evidence type="ECO:0000313" key="10">
    <source>
        <dbReference type="EMBL" id="CAE8638742.1"/>
    </source>
</evidence>
<keyword evidence="11" id="KW-1185">Reference proteome</keyword>
<evidence type="ECO:0000256" key="1">
    <source>
        <dbReference type="ARBA" id="ARBA00004141"/>
    </source>
</evidence>
<evidence type="ECO:0000256" key="9">
    <source>
        <dbReference type="SAM" id="Phobius"/>
    </source>
</evidence>
<dbReference type="EMBL" id="CAJNNV010032049">
    <property type="protein sequence ID" value="CAE8638742.1"/>
    <property type="molecule type" value="Genomic_DNA"/>
</dbReference>
<evidence type="ECO:0000256" key="3">
    <source>
        <dbReference type="ARBA" id="ARBA00022692"/>
    </source>
</evidence>
<accession>A0A813HME0</accession>
<comment type="subcellular location">
    <subcellularLocation>
        <location evidence="1">Membrane</location>
        <topology evidence="1">Multi-pass membrane protein</topology>
    </subcellularLocation>
</comment>